<dbReference type="InterPro" id="IPR000524">
    <property type="entry name" value="Tscrpt_reg_HTH_GntR"/>
</dbReference>
<evidence type="ECO:0000256" key="6">
    <source>
        <dbReference type="ARBA" id="ARBA00023125"/>
    </source>
</evidence>
<dbReference type="KEGG" id="adp:NCTC12871_00182"/>
<keyword evidence="7" id="KW-0010">Activator</keyword>
<dbReference type="GO" id="GO:0019217">
    <property type="term" value="P:regulation of fatty acid metabolic process"/>
    <property type="evidence" value="ECO:0007669"/>
    <property type="project" value="InterPro"/>
</dbReference>
<dbReference type="GO" id="GO:0006631">
    <property type="term" value="P:fatty acid metabolic process"/>
    <property type="evidence" value="ECO:0007669"/>
    <property type="project" value="UniProtKB-KW"/>
</dbReference>
<evidence type="ECO:0000313" key="11">
    <source>
        <dbReference type="Proteomes" id="UP000279799"/>
    </source>
</evidence>
<protein>
    <submittedName>
        <fullName evidence="10">Fatty acid metabolism regulator</fullName>
    </submittedName>
</protein>
<evidence type="ECO:0000256" key="5">
    <source>
        <dbReference type="ARBA" id="ARBA00023098"/>
    </source>
</evidence>
<evidence type="ECO:0000256" key="4">
    <source>
        <dbReference type="ARBA" id="ARBA00023015"/>
    </source>
</evidence>
<evidence type="ECO:0000256" key="2">
    <source>
        <dbReference type="ARBA" id="ARBA00022491"/>
    </source>
</evidence>
<reference evidence="10 11" key="1">
    <citation type="submission" date="2018-12" db="EMBL/GenBank/DDBJ databases">
        <authorList>
            <consortium name="Pathogen Informatics"/>
        </authorList>
    </citation>
    <scope>NUCLEOTIDE SEQUENCE [LARGE SCALE GENOMIC DNA]</scope>
    <source>
        <strain evidence="10 11">NCTC12871</strain>
    </source>
</reference>
<keyword evidence="11" id="KW-1185">Reference proteome</keyword>
<dbReference type="PANTHER" id="PTHR43537">
    <property type="entry name" value="TRANSCRIPTIONAL REGULATOR, GNTR FAMILY"/>
    <property type="match status" value="1"/>
</dbReference>
<dbReference type="InterPro" id="IPR036388">
    <property type="entry name" value="WH-like_DNA-bd_sf"/>
</dbReference>
<dbReference type="OrthoDB" id="5683977at2"/>
<dbReference type="Proteomes" id="UP000279799">
    <property type="component" value="Chromosome"/>
</dbReference>
<dbReference type="SMART" id="SM00345">
    <property type="entry name" value="HTH_GNTR"/>
    <property type="match status" value="1"/>
</dbReference>
<keyword evidence="2" id="KW-0678">Repressor</keyword>
<dbReference type="InterPro" id="IPR008920">
    <property type="entry name" value="TF_FadR/GntR_C"/>
</dbReference>
<keyword evidence="5" id="KW-0443">Lipid metabolism</keyword>
<keyword evidence="6" id="KW-0238">DNA-binding</keyword>
<dbReference type="PANTHER" id="PTHR43537:SF52">
    <property type="entry name" value="FATTY ACID METABOLISM REGULATOR PROTEIN"/>
    <property type="match status" value="1"/>
</dbReference>
<dbReference type="PROSITE" id="PS50949">
    <property type="entry name" value="HTH_GNTR"/>
    <property type="match status" value="1"/>
</dbReference>
<name>A0A448TRW6_9PAST</name>
<accession>A0A448TRW6</accession>
<sequence length="249" mass="29001">MKKYQFDLVAQSPAKLAEEYIVKSIWYKNLLPGECLPAERELAEKIGVTRTTLREVLQRLARDGWLTIQHGKPTKVNDIWHTAGPAIVQTLLTLDKDLAPLIVENVVTLRTEVMNYYIPHAVQHYHQSAKNVFAKLTIPTLQDDAQTFAEFDFQLCREFAFADEKPVYALILNSFHTIYQRVASFYFTSFGNRQNAVHIYTLLKVECENGNVEKVRQILRELQEYSYRTWSEMLKNITPDNNIDYQYFA</sequence>
<dbReference type="SUPFAM" id="SSF48008">
    <property type="entry name" value="GntR ligand-binding domain-like"/>
    <property type="match status" value="1"/>
</dbReference>
<proteinExistence type="predicted"/>
<evidence type="ECO:0000259" key="9">
    <source>
        <dbReference type="PROSITE" id="PS50949"/>
    </source>
</evidence>
<dbReference type="AlphaFoldDB" id="A0A448TRW6"/>
<dbReference type="GO" id="GO:0003700">
    <property type="term" value="F:DNA-binding transcription factor activity"/>
    <property type="evidence" value="ECO:0007669"/>
    <property type="project" value="InterPro"/>
</dbReference>
<feature type="domain" description="HTH gntR-type" evidence="9">
    <location>
        <begin position="11"/>
        <end position="79"/>
    </location>
</feature>
<organism evidence="10 11">
    <name type="scientific">Actinobacillus delphinicola</name>
    <dbReference type="NCBI Taxonomy" id="51161"/>
    <lineage>
        <taxon>Bacteria</taxon>
        <taxon>Pseudomonadati</taxon>
        <taxon>Pseudomonadota</taxon>
        <taxon>Gammaproteobacteria</taxon>
        <taxon>Pasteurellales</taxon>
        <taxon>Pasteurellaceae</taxon>
        <taxon>Actinobacillus</taxon>
    </lineage>
</organism>
<evidence type="ECO:0000256" key="7">
    <source>
        <dbReference type="ARBA" id="ARBA00023159"/>
    </source>
</evidence>
<dbReference type="Gene3D" id="1.10.10.10">
    <property type="entry name" value="Winged helix-like DNA-binding domain superfamily/Winged helix DNA-binding domain"/>
    <property type="match status" value="1"/>
</dbReference>
<gene>
    <name evidence="10" type="primary">fadR</name>
    <name evidence="10" type="ORF">NCTC12871_00182</name>
</gene>
<dbReference type="Pfam" id="PF07840">
    <property type="entry name" value="FadR_C"/>
    <property type="match status" value="1"/>
</dbReference>
<dbReference type="NCBIfam" id="NF003444">
    <property type="entry name" value="PRK04984.1"/>
    <property type="match status" value="1"/>
</dbReference>
<evidence type="ECO:0000256" key="8">
    <source>
        <dbReference type="ARBA" id="ARBA00023163"/>
    </source>
</evidence>
<dbReference type="NCBIfam" id="TIGR02812">
    <property type="entry name" value="fadR_gamma"/>
    <property type="match status" value="1"/>
</dbReference>
<keyword evidence="4" id="KW-0805">Transcription regulation</keyword>
<dbReference type="GO" id="GO:0003677">
    <property type="term" value="F:DNA binding"/>
    <property type="evidence" value="ECO:0007669"/>
    <property type="project" value="UniProtKB-KW"/>
</dbReference>
<dbReference type="CDD" id="cd07377">
    <property type="entry name" value="WHTH_GntR"/>
    <property type="match status" value="1"/>
</dbReference>
<dbReference type="Pfam" id="PF00392">
    <property type="entry name" value="GntR"/>
    <property type="match status" value="1"/>
</dbReference>
<dbReference type="InterPro" id="IPR014178">
    <property type="entry name" value="FA-response_TF_FadR"/>
</dbReference>
<dbReference type="RefSeq" id="WP_126598122.1">
    <property type="nucleotide sequence ID" value="NZ_LR134510.1"/>
</dbReference>
<evidence type="ECO:0000256" key="1">
    <source>
        <dbReference type="ARBA" id="ARBA00022490"/>
    </source>
</evidence>
<keyword evidence="1" id="KW-0963">Cytoplasm</keyword>
<dbReference type="PRINTS" id="PR00035">
    <property type="entry name" value="HTHGNTR"/>
</dbReference>
<dbReference type="Gene3D" id="1.20.120.530">
    <property type="entry name" value="GntR ligand-binding domain-like"/>
    <property type="match status" value="1"/>
</dbReference>
<dbReference type="InterPro" id="IPR036390">
    <property type="entry name" value="WH_DNA-bd_sf"/>
</dbReference>
<dbReference type="InterPro" id="IPR028374">
    <property type="entry name" value="FadR_C"/>
</dbReference>
<evidence type="ECO:0000313" key="10">
    <source>
        <dbReference type="EMBL" id="VEJ08767.1"/>
    </source>
</evidence>
<dbReference type="GO" id="GO:0000062">
    <property type="term" value="F:fatty-acyl-CoA binding"/>
    <property type="evidence" value="ECO:0007669"/>
    <property type="project" value="InterPro"/>
</dbReference>
<evidence type="ECO:0000256" key="3">
    <source>
        <dbReference type="ARBA" id="ARBA00022832"/>
    </source>
</evidence>
<dbReference type="SUPFAM" id="SSF46785">
    <property type="entry name" value="Winged helix' DNA-binding domain"/>
    <property type="match status" value="1"/>
</dbReference>
<dbReference type="EMBL" id="LR134510">
    <property type="protein sequence ID" value="VEJ08767.1"/>
    <property type="molecule type" value="Genomic_DNA"/>
</dbReference>
<keyword evidence="3" id="KW-0276">Fatty acid metabolism</keyword>
<keyword evidence="8" id="KW-0804">Transcription</keyword>